<dbReference type="InterPro" id="IPR025110">
    <property type="entry name" value="AMP-bd_C"/>
</dbReference>
<dbReference type="PROSITE" id="PS50075">
    <property type="entry name" value="CARRIER"/>
    <property type="match status" value="1"/>
</dbReference>
<dbReference type="InterPro" id="IPR042099">
    <property type="entry name" value="ANL_N_sf"/>
</dbReference>
<dbReference type="InterPro" id="IPR020802">
    <property type="entry name" value="TesA-like"/>
</dbReference>
<evidence type="ECO:0000256" key="3">
    <source>
        <dbReference type="ARBA" id="ARBA00022553"/>
    </source>
</evidence>
<sequence>MYRTGDLVRQGPDGTIDYLGRIDHQVKVRGFRIELGEIEAVLTDHPDVEQSAVVVREDRLTGYVVTVSGTEPADLRSRAARRLPDYMVPAGLVVLDALPLTPNGKVDRDRLPAPAAPAPTGGRPPAGPREELLCRLFAETLGTGAGPVGADDDFFALGGDSIRSIRLVGRAKAAGVRFTPADVFVHRTAAALAALDEPDVPASVASGAGVGGADTSGDAAFAPVLPIRPHGSRPPLFCVHGGVGLGWPFLSLAAHLPDTPVHAFQAGGIQDDAPQPESVSEMAAQYVERMVEIQPDGPYHILGWSFGGLVAHEMACQLVESGKKVALLANLDGFPADPAEPAEGVLDDALLSGELRARLGAAGEALAELTDDQYGRLLRVIRALDTLAVTHRPRLHQGDLHFFAATRGDTHATGASVWAPHTAGRIVRHEVDADHDGMLDAAPAAAVARVLTDLME</sequence>
<protein>
    <recommendedName>
        <fullName evidence="5">Carrier domain-containing protein</fullName>
    </recommendedName>
</protein>
<dbReference type="PANTHER" id="PTHR45527:SF1">
    <property type="entry name" value="FATTY ACID SYNTHASE"/>
    <property type="match status" value="1"/>
</dbReference>
<evidence type="ECO:0000313" key="7">
    <source>
        <dbReference type="Proteomes" id="UP000184286"/>
    </source>
</evidence>
<dbReference type="Pfam" id="PF00550">
    <property type="entry name" value="PP-binding"/>
    <property type="match status" value="1"/>
</dbReference>
<evidence type="ECO:0000259" key="5">
    <source>
        <dbReference type="PROSITE" id="PS50075"/>
    </source>
</evidence>
<evidence type="ECO:0000256" key="4">
    <source>
        <dbReference type="SAM" id="MobiDB-lite"/>
    </source>
</evidence>
<dbReference type="Gene3D" id="3.40.50.1820">
    <property type="entry name" value="alpha/beta hydrolase"/>
    <property type="match status" value="1"/>
</dbReference>
<dbReference type="PANTHER" id="PTHR45527">
    <property type="entry name" value="NONRIBOSOMAL PEPTIDE SYNTHETASE"/>
    <property type="match status" value="1"/>
</dbReference>
<dbReference type="GO" id="GO:0043041">
    <property type="term" value="P:amino acid activation for nonribosomal peptide biosynthetic process"/>
    <property type="evidence" value="ECO:0007669"/>
    <property type="project" value="TreeGrafter"/>
</dbReference>
<feature type="domain" description="Carrier" evidence="5">
    <location>
        <begin position="124"/>
        <end position="200"/>
    </location>
</feature>
<dbReference type="PROSITE" id="PS00012">
    <property type="entry name" value="PHOSPHOPANTETHEINE"/>
    <property type="match status" value="1"/>
</dbReference>
<dbReference type="InterPro" id="IPR036736">
    <property type="entry name" value="ACP-like_sf"/>
</dbReference>
<dbReference type="InterPro" id="IPR006162">
    <property type="entry name" value="Ppantetheine_attach_site"/>
</dbReference>
<dbReference type="GO" id="GO:0017000">
    <property type="term" value="P:antibiotic biosynthetic process"/>
    <property type="evidence" value="ECO:0007669"/>
    <property type="project" value="UniProtKB-ARBA"/>
</dbReference>
<dbReference type="SMART" id="SM00824">
    <property type="entry name" value="PKS_TE"/>
    <property type="match status" value="1"/>
</dbReference>
<dbReference type="InterPro" id="IPR001031">
    <property type="entry name" value="Thioesterase"/>
</dbReference>
<dbReference type="OrthoDB" id="2472181at2"/>
<dbReference type="InterPro" id="IPR009081">
    <property type="entry name" value="PP-bd_ACP"/>
</dbReference>
<dbReference type="Pfam" id="PF13193">
    <property type="entry name" value="AMP-binding_C"/>
    <property type="match status" value="1"/>
</dbReference>
<accession>A0A1V6MW90</accession>
<dbReference type="SUPFAM" id="SSF53474">
    <property type="entry name" value="alpha/beta-Hydrolases"/>
    <property type="match status" value="1"/>
</dbReference>
<dbReference type="AlphaFoldDB" id="A0A1V6MW90"/>
<dbReference type="GO" id="GO:0031177">
    <property type="term" value="F:phosphopantetheine binding"/>
    <property type="evidence" value="ECO:0007669"/>
    <property type="project" value="InterPro"/>
</dbReference>
<dbReference type="EMBL" id="MPOH02000008">
    <property type="protein sequence ID" value="OQD56731.1"/>
    <property type="molecule type" value="Genomic_DNA"/>
</dbReference>
<comment type="caution">
    <text evidence="6">The sequence shown here is derived from an EMBL/GenBank/DDBJ whole genome shotgun (WGS) entry which is preliminary data.</text>
</comment>
<dbReference type="Gene3D" id="3.40.50.12780">
    <property type="entry name" value="N-terminal domain of ligase-like"/>
    <property type="match status" value="1"/>
</dbReference>
<reference evidence="6 7" key="2">
    <citation type="submission" date="2017-02" db="EMBL/GenBank/DDBJ databases">
        <title>Draft genome sequence of Streptomyces phaeoluteigriseus type strain DSM41896.</title>
        <authorList>
            <person name="Salih T.S."/>
            <person name="Algora Gallardo L."/>
            <person name="Melo Santos T."/>
            <person name="Filgueira Martinez S."/>
            <person name="Herron P.R."/>
        </authorList>
    </citation>
    <scope>NUCLEOTIDE SEQUENCE [LARGE SCALE GENOMIC DNA]</scope>
    <source>
        <strain evidence="6 7">DSM 41896</strain>
    </source>
</reference>
<gene>
    <name evidence="6" type="ORF">BM536_007000</name>
</gene>
<dbReference type="Proteomes" id="UP000184286">
    <property type="component" value="Unassembled WGS sequence"/>
</dbReference>
<evidence type="ECO:0000256" key="1">
    <source>
        <dbReference type="ARBA" id="ARBA00001957"/>
    </source>
</evidence>
<dbReference type="FunFam" id="3.30.300.30:FF:000010">
    <property type="entry name" value="Enterobactin synthetase component F"/>
    <property type="match status" value="1"/>
</dbReference>
<dbReference type="GO" id="GO:0005829">
    <property type="term" value="C:cytosol"/>
    <property type="evidence" value="ECO:0007669"/>
    <property type="project" value="TreeGrafter"/>
</dbReference>
<dbReference type="STRING" id="114686.BM536_007000"/>
<name>A0A1V6MW90_9ACTN</name>
<dbReference type="SMART" id="SM00823">
    <property type="entry name" value="PKS_PP"/>
    <property type="match status" value="1"/>
</dbReference>
<dbReference type="InterPro" id="IPR029058">
    <property type="entry name" value="AB_hydrolase_fold"/>
</dbReference>
<comment type="cofactor">
    <cofactor evidence="1">
        <name>pantetheine 4'-phosphate</name>
        <dbReference type="ChEBI" id="CHEBI:47942"/>
    </cofactor>
</comment>
<dbReference type="SUPFAM" id="SSF56801">
    <property type="entry name" value="Acetyl-CoA synthetase-like"/>
    <property type="match status" value="1"/>
</dbReference>
<evidence type="ECO:0000256" key="2">
    <source>
        <dbReference type="ARBA" id="ARBA00022450"/>
    </source>
</evidence>
<reference evidence="7" key="1">
    <citation type="submission" date="2016-11" db="EMBL/GenBank/DDBJ databases">
        <authorList>
            <person name="Schniete J.K."/>
            <person name="Salih T."/>
            <person name="Algora Gallardo L."/>
            <person name="Martinez Fernandez S."/>
            <person name="Herron P.R."/>
        </authorList>
    </citation>
    <scope>NUCLEOTIDE SEQUENCE [LARGE SCALE GENOMIC DNA]</scope>
    <source>
        <strain evidence="7">DSM 41896</strain>
    </source>
</reference>
<dbReference type="Pfam" id="PF00975">
    <property type="entry name" value="Thioesterase"/>
    <property type="match status" value="1"/>
</dbReference>
<proteinExistence type="predicted"/>
<feature type="region of interest" description="Disordered" evidence="4">
    <location>
        <begin position="105"/>
        <end position="126"/>
    </location>
</feature>
<dbReference type="GO" id="GO:0044550">
    <property type="term" value="P:secondary metabolite biosynthetic process"/>
    <property type="evidence" value="ECO:0007669"/>
    <property type="project" value="TreeGrafter"/>
</dbReference>
<organism evidence="6 7">
    <name type="scientific">Streptomyces phaeoluteigriseus</name>
    <dbReference type="NCBI Taxonomy" id="114686"/>
    <lineage>
        <taxon>Bacteria</taxon>
        <taxon>Bacillati</taxon>
        <taxon>Actinomycetota</taxon>
        <taxon>Actinomycetes</taxon>
        <taxon>Kitasatosporales</taxon>
        <taxon>Streptomycetaceae</taxon>
        <taxon>Streptomyces</taxon>
        <taxon>Streptomyces aurantiacus group</taxon>
    </lineage>
</organism>
<dbReference type="Gene3D" id="3.30.300.30">
    <property type="match status" value="1"/>
</dbReference>
<dbReference type="InterPro" id="IPR045851">
    <property type="entry name" value="AMP-bd_C_sf"/>
</dbReference>
<keyword evidence="3" id="KW-0597">Phosphoprotein</keyword>
<evidence type="ECO:0000313" key="6">
    <source>
        <dbReference type="EMBL" id="OQD56731.1"/>
    </source>
</evidence>
<keyword evidence="2" id="KW-0596">Phosphopantetheine</keyword>
<dbReference type="SUPFAM" id="SSF47336">
    <property type="entry name" value="ACP-like"/>
    <property type="match status" value="1"/>
</dbReference>
<dbReference type="InterPro" id="IPR020806">
    <property type="entry name" value="PKS_PP-bd"/>
</dbReference>